<gene>
    <name evidence="2" type="ORF">HXW94_17930</name>
</gene>
<evidence type="ECO:0000313" key="2">
    <source>
        <dbReference type="EMBL" id="NWH06835.1"/>
    </source>
</evidence>
<name>A0A850TBM2_9BACT</name>
<dbReference type="GO" id="GO:0006302">
    <property type="term" value="P:double-strand break repair"/>
    <property type="evidence" value="ECO:0007669"/>
    <property type="project" value="TreeGrafter"/>
</dbReference>
<dbReference type="PANTHER" id="PTHR32182">
    <property type="entry name" value="DNA REPLICATION AND REPAIR PROTEIN RECF"/>
    <property type="match status" value="1"/>
</dbReference>
<dbReference type="Proteomes" id="UP000553343">
    <property type="component" value="Unassembled WGS sequence"/>
</dbReference>
<dbReference type="SUPFAM" id="SSF52540">
    <property type="entry name" value="P-loop containing nucleoside triphosphate hydrolases"/>
    <property type="match status" value="1"/>
</dbReference>
<dbReference type="InterPro" id="IPR014555">
    <property type="entry name" value="RecF-like"/>
</dbReference>
<dbReference type="PANTHER" id="PTHR32182:SF22">
    <property type="entry name" value="ATP-DEPENDENT ENDONUCLEASE, OLD FAMILY-RELATED"/>
    <property type="match status" value="1"/>
</dbReference>
<dbReference type="InterPro" id="IPR027417">
    <property type="entry name" value="P-loop_NTPase"/>
</dbReference>
<protein>
    <submittedName>
        <fullName evidence="2">AAA family ATPase</fullName>
    </submittedName>
</protein>
<dbReference type="Pfam" id="PF13304">
    <property type="entry name" value="AAA_21"/>
    <property type="match status" value="1"/>
</dbReference>
<accession>A0A850TBM2</accession>
<proteinExistence type="predicted"/>
<comment type="caution">
    <text evidence="2">The sequence shown here is derived from an EMBL/GenBank/DDBJ whole genome shotgun (WGS) entry which is preliminary data.</text>
</comment>
<dbReference type="RefSeq" id="WP_178368285.1">
    <property type="nucleotide sequence ID" value="NZ_JACADJ010000123.1"/>
</dbReference>
<evidence type="ECO:0000313" key="3">
    <source>
        <dbReference type="Proteomes" id="UP000553343"/>
    </source>
</evidence>
<evidence type="ECO:0000259" key="1">
    <source>
        <dbReference type="Pfam" id="PF13304"/>
    </source>
</evidence>
<dbReference type="InterPro" id="IPR003959">
    <property type="entry name" value="ATPase_AAA_core"/>
</dbReference>
<keyword evidence="3" id="KW-1185">Reference proteome</keyword>
<dbReference type="GO" id="GO:0005524">
    <property type="term" value="F:ATP binding"/>
    <property type="evidence" value="ECO:0007669"/>
    <property type="project" value="InterPro"/>
</dbReference>
<dbReference type="CDD" id="cd00267">
    <property type="entry name" value="ABC_ATPase"/>
    <property type="match status" value="1"/>
</dbReference>
<dbReference type="EMBL" id="JACADJ010000123">
    <property type="protein sequence ID" value="NWH06835.1"/>
    <property type="molecule type" value="Genomic_DNA"/>
</dbReference>
<dbReference type="GO" id="GO:0000731">
    <property type="term" value="P:DNA synthesis involved in DNA repair"/>
    <property type="evidence" value="ECO:0007669"/>
    <property type="project" value="TreeGrafter"/>
</dbReference>
<organism evidence="2 3">
    <name type="scientific">Desulfobacter latus</name>
    <dbReference type="NCBI Taxonomy" id="2292"/>
    <lineage>
        <taxon>Bacteria</taxon>
        <taxon>Pseudomonadati</taxon>
        <taxon>Thermodesulfobacteriota</taxon>
        <taxon>Desulfobacteria</taxon>
        <taxon>Desulfobacterales</taxon>
        <taxon>Desulfobacteraceae</taxon>
        <taxon>Desulfobacter</taxon>
    </lineage>
</organism>
<reference evidence="2 3" key="1">
    <citation type="submission" date="2020-06" db="EMBL/GenBank/DDBJ databases">
        <title>High-quality draft genome of sulfate reducer Desulfobacter latus type strain AcrS2 isolated from marine sediment.</title>
        <authorList>
            <person name="Hoppe M."/>
            <person name="Larsen C.K."/>
            <person name="Marshall I.P.G."/>
            <person name="Schramm A."/>
            <person name="Marietou A.G."/>
        </authorList>
    </citation>
    <scope>NUCLEOTIDE SEQUENCE [LARGE SCALE GENOMIC DNA]</scope>
    <source>
        <strain evidence="2 3">AcRS2</strain>
    </source>
</reference>
<sequence length="378" mass="42607">MPETESIVINTGKITSVSIRGFRSLDRIDKLALPQLTVLIGANGSGKSNFIKFFEMLGWMFRSQKLQEYIARSGGGDDQLFMGAKRTPRLEAQITIETEAGKNDYRFSLTHIPPDSLLLVDEAYRYSSNTFSTTNENWTVLPMPSHEAVMVQQAAEDKTARIIVNLLKNCTTYQFHDTSAAANIKQKWDISDNAYLRSDGANLAPVLYRLQQNEVQRYKLITRQIARVLPGFSDFELQPDYGKIGLRWNGKHGAKSFGAHLTSDGSLRLFCLITLLNLADHMLPDILFLDEPELGLHPHAIGLVAQMIQKVAIARQVFIATQSPIMVDCFQLDNIIVADTKEGATQLRTLDQDSYLHWLEDDYQLSDLWLKEPIGSPR</sequence>
<dbReference type="GO" id="GO:0016887">
    <property type="term" value="F:ATP hydrolysis activity"/>
    <property type="evidence" value="ECO:0007669"/>
    <property type="project" value="InterPro"/>
</dbReference>
<dbReference type="Gene3D" id="3.40.50.300">
    <property type="entry name" value="P-loop containing nucleotide triphosphate hydrolases"/>
    <property type="match status" value="1"/>
</dbReference>
<dbReference type="PIRSF" id="PIRSF029347">
    <property type="entry name" value="RecF"/>
    <property type="match status" value="1"/>
</dbReference>
<feature type="domain" description="ATPase AAA-type core" evidence="1">
    <location>
        <begin position="36"/>
        <end position="327"/>
    </location>
</feature>
<dbReference type="AlphaFoldDB" id="A0A850TBM2"/>